<evidence type="ECO:0000313" key="2">
    <source>
        <dbReference type="Proteomes" id="UP000184368"/>
    </source>
</evidence>
<dbReference type="Proteomes" id="UP000184368">
    <property type="component" value="Unassembled WGS sequence"/>
</dbReference>
<dbReference type="AlphaFoldDB" id="A0A1M5IBN9"/>
<dbReference type="EMBL" id="FQUO01000023">
    <property type="protein sequence ID" value="SHG25310.1"/>
    <property type="molecule type" value="Genomic_DNA"/>
</dbReference>
<keyword evidence="2" id="KW-1185">Reference proteome</keyword>
<sequence length="160" mass="18651">MKITKLGEPAFRLYYQPGKALYIPVYIIRNTAEDRLFTHFYCNTKAAGIRMVQRRAYIRQPYDGQNYFKQPYYAQKLIDALLHIAMTESVRFDTLCSVNIGRHTYFFDKGVACTSLPEGYNPYGSDSQTEESVRAFCHQYHIDSKEFNYPSARLNGSYSF</sequence>
<evidence type="ECO:0000313" key="1">
    <source>
        <dbReference type="EMBL" id="SHG25310.1"/>
    </source>
</evidence>
<reference evidence="1 2" key="1">
    <citation type="submission" date="2016-11" db="EMBL/GenBank/DDBJ databases">
        <authorList>
            <person name="Jaros S."/>
            <person name="Januszkiewicz K."/>
            <person name="Wedrychowicz H."/>
        </authorList>
    </citation>
    <scope>NUCLEOTIDE SEQUENCE [LARGE SCALE GENOMIC DNA]</scope>
    <source>
        <strain evidence="1 2">DSM 26897</strain>
    </source>
</reference>
<name>A0A1M5IBN9_9BACT</name>
<dbReference type="RefSeq" id="WP_073047916.1">
    <property type="nucleotide sequence ID" value="NZ_FQUO01000023.1"/>
</dbReference>
<protein>
    <submittedName>
        <fullName evidence="1">Uncharacterized protein</fullName>
    </submittedName>
</protein>
<proteinExistence type="predicted"/>
<gene>
    <name evidence="1" type="ORF">SAMN05444008_1232</name>
</gene>
<organism evidence="1 2">
    <name type="scientific">Cnuella takakiae</name>
    <dbReference type="NCBI Taxonomy" id="1302690"/>
    <lineage>
        <taxon>Bacteria</taxon>
        <taxon>Pseudomonadati</taxon>
        <taxon>Bacteroidota</taxon>
        <taxon>Chitinophagia</taxon>
        <taxon>Chitinophagales</taxon>
        <taxon>Chitinophagaceae</taxon>
        <taxon>Cnuella</taxon>
    </lineage>
</organism>
<accession>A0A1M5IBN9</accession>
<dbReference type="STRING" id="1302690.BUE76_01820"/>